<evidence type="ECO:0000256" key="1">
    <source>
        <dbReference type="SAM" id="MobiDB-lite"/>
    </source>
</evidence>
<evidence type="ECO:0000313" key="3">
    <source>
        <dbReference type="EMBL" id="MYR35195.1"/>
    </source>
</evidence>
<dbReference type="AlphaFoldDB" id="A0A7K2IZJ3"/>
<feature type="region of interest" description="Disordered" evidence="1">
    <location>
        <begin position="72"/>
        <end position="101"/>
    </location>
</feature>
<keyword evidence="2" id="KW-0732">Signal</keyword>
<feature type="chain" id="PRO_5029454642" description="Lipoprotein" evidence="2">
    <location>
        <begin position="28"/>
        <end position="203"/>
    </location>
</feature>
<gene>
    <name evidence="3" type="ORF">GTW20_23770</name>
</gene>
<feature type="compositionally biased region" description="Basic and acidic residues" evidence="1">
    <location>
        <begin position="194"/>
        <end position="203"/>
    </location>
</feature>
<dbReference type="PROSITE" id="PS51257">
    <property type="entry name" value="PROKAR_LIPOPROTEIN"/>
    <property type="match status" value="1"/>
</dbReference>
<dbReference type="RefSeq" id="WP_161111950.1">
    <property type="nucleotide sequence ID" value="NZ_WWHY01000001.1"/>
</dbReference>
<sequence>MRVHSTTTAAASLALLLCGALASCAPAGPTEQEIDAARLELTKAADALSVSVLRPGAERAFARKGHPVEGALVCSTPSGSPSEETSSAPGPLEEPDATVSNEPLTAGESVLEDEDGEERLRVVCTGRGREGEQLRFEGSLLVNALAERGEGDDSLRGDFLGVVDGEELFTMDCFQCSPEAADSPGDVPPEGDTPPDKAEGNGG</sequence>
<evidence type="ECO:0000313" key="4">
    <source>
        <dbReference type="Proteomes" id="UP000467124"/>
    </source>
</evidence>
<dbReference type="Proteomes" id="UP000467124">
    <property type="component" value="Unassembled WGS sequence"/>
</dbReference>
<reference evidence="3 4" key="1">
    <citation type="journal article" date="2019" name="Nat. Commun.">
        <title>The antimicrobial potential of Streptomyces from insect microbiomes.</title>
        <authorList>
            <person name="Chevrette M.G."/>
            <person name="Carlson C.M."/>
            <person name="Ortega H.E."/>
            <person name="Thomas C."/>
            <person name="Ananiev G.E."/>
            <person name="Barns K.J."/>
            <person name="Book A.J."/>
            <person name="Cagnazzo J."/>
            <person name="Carlos C."/>
            <person name="Flanigan W."/>
            <person name="Grubbs K.J."/>
            <person name="Horn H.A."/>
            <person name="Hoffmann F.M."/>
            <person name="Klassen J.L."/>
            <person name="Knack J.J."/>
            <person name="Lewin G.R."/>
            <person name="McDonald B.R."/>
            <person name="Muller L."/>
            <person name="Melo W.G.P."/>
            <person name="Pinto-Tomas A.A."/>
            <person name="Schmitz A."/>
            <person name="Wendt-Pienkowski E."/>
            <person name="Wildman S."/>
            <person name="Zhao M."/>
            <person name="Zhang F."/>
            <person name="Bugni T.S."/>
            <person name="Andes D.R."/>
            <person name="Pupo M.T."/>
            <person name="Currie C.R."/>
        </authorList>
    </citation>
    <scope>NUCLEOTIDE SEQUENCE [LARGE SCALE GENOMIC DNA]</scope>
    <source>
        <strain evidence="3 4">SID5840</strain>
    </source>
</reference>
<feature type="signal peptide" evidence="2">
    <location>
        <begin position="1"/>
        <end position="27"/>
    </location>
</feature>
<proteinExistence type="predicted"/>
<feature type="compositionally biased region" description="Low complexity" evidence="1">
    <location>
        <begin position="75"/>
        <end position="91"/>
    </location>
</feature>
<comment type="caution">
    <text evidence="3">The sequence shown here is derived from an EMBL/GenBank/DDBJ whole genome shotgun (WGS) entry which is preliminary data.</text>
</comment>
<protein>
    <recommendedName>
        <fullName evidence="5">Lipoprotein</fullName>
    </recommendedName>
</protein>
<name>A0A7K2IZJ3_9ACTN</name>
<accession>A0A7K2IZJ3</accession>
<evidence type="ECO:0008006" key="5">
    <source>
        <dbReference type="Google" id="ProtNLM"/>
    </source>
</evidence>
<organism evidence="3 4">
    <name type="scientific">Nocardiopsis alba</name>
    <dbReference type="NCBI Taxonomy" id="53437"/>
    <lineage>
        <taxon>Bacteria</taxon>
        <taxon>Bacillati</taxon>
        <taxon>Actinomycetota</taxon>
        <taxon>Actinomycetes</taxon>
        <taxon>Streptosporangiales</taxon>
        <taxon>Nocardiopsidaceae</taxon>
        <taxon>Nocardiopsis</taxon>
    </lineage>
</organism>
<dbReference type="EMBL" id="WWHY01000001">
    <property type="protein sequence ID" value="MYR35195.1"/>
    <property type="molecule type" value="Genomic_DNA"/>
</dbReference>
<feature type="region of interest" description="Disordered" evidence="1">
    <location>
        <begin position="176"/>
        <end position="203"/>
    </location>
</feature>
<evidence type="ECO:0000256" key="2">
    <source>
        <dbReference type="SAM" id="SignalP"/>
    </source>
</evidence>